<evidence type="ECO:0000256" key="4">
    <source>
        <dbReference type="ARBA" id="ARBA00022967"/>
    </source>
</evidence>
<evidence type="ECO:0000259" key="6">
    <source>
        <dbReference type="PROSITE" id="PS50893"/>
    </source>
</evidence>
<dbReference type="Pfam" id="PF00005">
    <property type="entry name" value="ABC_tran"/>
    <property type="match status" value="1"/>
</dbReference>
<evidence type="ECO:0000256" key="1">
    <source>
        <dbReference type="ARBA" id="ARBA00022448"/>
    </source>
</evidence>
<dbReference type="PROSITE" id="PS00211">
    <property type="entry name" value="ABC_TRANSPORTER_1"/>
    <property type="match status" value="1"/>
</dbReference>
<name>A0ABQ0NYI2_9PROT</name>
<comment type="function">
    <text evidence="5">Part of the ABC transporter complex HmuTUV involved in hemin import. Responsible for energy coupling to the transport system.</text>
</comment>
<sequence length="276" mass="29806">MTGNMTNAQSQEGLLVHGLTVSYGKREILHGISLDNMRPGRVTALLGPNGSGKSTFLRAVAGLTASKGEVVLKGRNLATLPVGERARIGAYLPQSLPPEVHLQVLEAVMVARRAGEGVSAECALSEAMEVLEGLGIADLALRYLDELSGGQRQLVGLAQALVRKPELLLLDEPLSALDLRYQFAVMEAVRRETQARGIVTLLVVHDLNIALQRADDVVYMREGRLIGQGVVMDVTTPDILADVYGVRTRLEVCPRGLPHVLVDGVVEDSSEEEQRY</sequence>
<evidence type="ECO:0000256" key="3">
    <source>
        <dbReference type="ARBA" id="ARBA00022840"/>
    </source>
</evidence>
<dbReference type="InterPro" id="IPR003593">
    <property type="entry name" value="AAA+_ATPase"/>
</dbReference>
<reference evidence="7" key="1">
    <citation type="submission" date="2013-04" db="EMBL/GenBank/DDBJ databases">
        <title>The genome sequencing project of 58 acetic acid bacteria.</title>
        <authorList>
            <person name="Okamoto-Kainuma A."/>
            <person name="Ishikawa M."/>
            <person name="Umino S."/>
            <person name="Koizumi Y."/>
            <person name="Shiwa Y."/>
            <person name="Yoshikawa H."/>
            <person name="Matsutani M."/>
            <person name="Matsushita K."/>
        </authorList>
    </citation>
    <scope>NUCLEOTIDE SEQUENCE</scope>
    <source>
        <strain evidence="7">DSM 15669</strain>
    </source>
</reference>
<comment type="caution">
    <text evidence="7">The sequence shown here is derived from an EMBL/GenBank/DDBJ whole genome shotgun (WGS) entry which is preliminary data.</text>
</comment>
<gene>
    <name evidence="7" type="ORF">AA15669_0848</name>
</gene>
<organism evidence="7 8">
    <name type="scientific">Saccharibacter floricola DSM 15669</name>
    <dbReference type="NCBI Taxonomy" id="1123227"/>
    <lineage>
        <taxon>Bacteria</taxon>
        <taxon>Pseudomonadati</taxon>
        <taxon>Pseudomonadota</taxon>
        <taxon>Alphaproteobacteria</taxon>
        <taxon>Acetobacterales</taxon>
        <taxon>Acetobacteraceae</taxon>
        <taxon>Saccharibacter</taxon>
    </lineage>
</organism>
<dbReference type="CDD" id="cd03214">
    <property type="entry name" value="ABC_Iron-Siderophores_B12_Hemin"/>
    <property type="match status" value="1"/>
</dbReference>
<proteinExistence type="predicted"/>
<evidence type="ECO:0000313" key="8">
    <source>
        <dbReference type="Proteomes" id="UP001062901"/>
    </source>
</evidence>
<feature type="domain" description="ABC transporter" evidence="6">
    <location>
        <begin position="14"/>
        <end position="247"/>
    </location>
</feature>
<dbReference type="Proteomes" id="UP001062901">
    <property type="component" value="Unassembled WGS sequence"/>
</dbReference>
<dbReference type="PANTHER" id="PTHR42794:SF1">
    <property type="entry name" value="HEMIN IMPORT ATP-BINDING PROTEIN HMUV"/>
    <property type="match status" value="1"/>
</dbReference>
<dbReference type="InterPro" id="IPR003439">
    <property type="entry name" value="ABC_transporter-like_ATP-bd"/>
</dbReference>
<dbReference type="PROSITE" id="PS50893">
    <property type="entry name" value="ABC_TRANSPORTER_2"/>
    <property type="match status" value="1"/>
</dbReference>
<keyword evidence="8" id="KW-1185">Reference proteome</keyword>
<dbReference type="PANTHER" id="PTHR42794">
    <property type="entry name" value="HEMIN IMPORT ATP-BINDING PROTEIN HMUV"/>
    <property type="match status" value="1"/>
</dbReference>
<dbReference type="Gene3D" id="3.40.50.300">
    <property type="entry name" value="P-loop containing nucleotide triphosphate hydrolases"/>
    <property type="match status" value="1"/>
</dbReference>
<keyword evidence="1" id="KW-0813">Transport</keyword>
<dbReference type="GO" id="GO:0005524">
    <property type="term" value="F:ATP binding"/>
    <property type="evidence" value="ECO:0007669"/>
    <property type="project" value="UniProtKB-KW"/>
</dbReference>
<evidence type="ECO:0000256" key="5">
    <source>
        <dbReference type="ARBA" id="ARBA00037066"/>
    </source>
</evidence>
<dbReference type="EMBL" id="BAQD01000010">
    <property type="protein sequence ID" value="GBQ06247.1"/>
    <property type="molecule type" value="Genomic_DNA"/>
</dbReference>
<dbReference type="InterPro" id="IPR027417">
    <property type="entry name" value="P-loop_NTPase"/>
</dbReference>
<evidence type="ECO:0000313" key="7">
    <source>
        <dbReference type="EMBL" id="GBQ06247.1"/>
    </source>
</evidence>
<dbReference type="SUPFAM" id="SSF52540">
    <property type="entry name" value="P-loop containing nucleoside triphosphate hydrolases"/>
    <property type="match status" value="1"/>
</dbReference>
<accession>A0ABQ0NYI2</accession>
<keyword evidence="2" id="KW-0547">Nucleotide-binding</keyword>
<keyword evidence="4" id="KW-1278">Translocase</keyword>
<keyword evidence="3 7" id="KW-0067">ATP-binding</keyword>
<protein>
    <submittedName>
        <fullName evidence="7">Iron ABC transporter ATP-binding protein</fullName>
    </submittedName>
</protein>
<evidence type="ECO:0000256" key="2">
    <source>
        <dbReference type="ARBA" id="ARBA00022741"/>
    </source>
</evidence>
<dbReference type="SMART" id="SM00382">
    <property type="entry name" value="AAA"/>
    <property type="match status" value="1"/>
</dbReference>
<dbReference type="InterPro" id="IPR017871">
    <property type="entry name" value="ABC_transporter-like_CS"/>
</dbReference>